<organism evidence="2 3">
    <name type="scientific">Pristionchus entomophagus</name>
    <dbReference type="NCBI Taxonomy" id="358040"/>
    <lineage>
        <taxon>Eukaryota</taxon>
        <taxon>Metazoa</taxon>
        <taxon>Ecdysozoa</taxon>
        <taxon>Nematoda</taxon>
        <taxon>Chromadorea</taxon>
        <taxon>Rhabditida</taxon>
        <taxon>Rhabditina</taxon>
        <taxon>Diplogasteromorpha</taxon>
        <taxon>Diplogasteroidea</taxon>
        <taxon>Neodiplogasteridae</taxon>
        <taxon>Pristionchus</taxon>
    </lineage>
</organism>
<dbReference type="Proteomes" id="UP001432027">
    <property type="component" value="Unassembled WGS sequence"/>
</dbReference>
<feature type="transmembrane region" description="Helical" evidence="1">
    <location>
        <begin position="24"/>
        <end position="45"/>
    </location>
</feature>
<keyword evidence="1" id="KW-0472">Membrane</keyword>
<evidence type="ECO:0000313" key="2">
    <source>
        <dbReference type="EMBL" id="GMS93468.1"/>
    </source>
</evidence>
<feature type="non-terminal residue" evidence="2">
    <location>
        <position position="76"/>
    </location>
</feature>
<reference evidence="2" key="1">
    <citation type="submission" date="2023-10" db="EMBL/GenBank/DDBJ databases">
        <title>Genome assembly of Pristionchus species.</title>
        <authorList>
            <person name="Yoshida K."/>
            <person name="Sommer R.J."/>
        </authorList>
    </citation>
    <scope>NUCLEOTIDE SEQUENCE</scope>
    <source>
        <strain evidence="2">RS0144</strain>
    </source>
</reference>
<keyword evidence="3" id="KW-1185">Reference proteome</keyword>
<protein>
    <submittedName>
        <fullName evidence="2">Uncharacterized protein</fullName>
    </submittedName>
</protein>
<feature type="non-terminal residue" evidence="2">
    <location>
        <position position="1"/>
    </location>
</feature>
<evidence type="ECO:0000256" key="1">
    <source>
        <dbReference type="SAM" id="Phobius"/>
    </source>
</evidence>
<keyword evidence="1" id="KW-1133">Transmembrane helix</keyword>
<dbReference type="AlphaFoldDB" id="A0AAV5TDY8"/>
<proteinExistence type="predicted"/>
<name>A0AAV5TDY8_9BILA</name>
<accession>A0AAV5TDY8</accession>
<keyword evidence="1" id="KW-0812">Transmembrane</keyword>
<sequence>PHLFIDHFSNATGEISGMGNRASWLTRFLILIAVTTIPLSLIDLYDNWRKWEARPLEYPKGLRIALGFFSFVGLVT</sequence>
<gene>
    <name evidence="2" type="ORF">PENTCL1PPCAC_15643</name>
</gene>
<comment type="caution">
    <text evidence="2">The sequence shown here is derived from an EMBL/GenBank/DDBJ whole genome shotgun (WGS) entry which is preliminary data.</text>
</comment>
<dbReference type="EMBL" id="BTSX01000004">
    <property type="protein sequence ID" value="GMS93468.1"/>
    <property type="molecule type" value="Genomic_DNA"/>
</dbReference>
<evidence type="ECO:0000313" key="3">
    <source>
        <dbReference type="Proteomes" id="UP001432027"/>
    </source>
</evidence>